<dbReference type="InterPro" id="IPR053842">
    <property type="entry name" value="NikA-like"/>
</dbReference>
<dbReference type="PATRIC" id="fig|242163.4.peg.2669"/>
<name>A0A0L0MGT2_9BURK</name>
<dbReference type="AlphaFoldDB" id="A0A0L0MGT2"/>
<protein>
    <submittedName>
        <fullName evidence="2">Uncharacterized protein</fullName>
    </submittedName>
</protein>
<sequence>MTKVKNFVLHLGHSGQELLSTWVQADLAAAFKAQAQGTDGGTSAALRRLVSKAAIGQAPAAPRGAGTGARVGVRLKAAERAALAEAAQAQGTSSANWLRSLAIVHLARRPQWNAAEIDELRSLFRELRAIGNNVNQIAHALNVAVQTGEYPPHQGTATREAVELLRFEMRRVVAVMSGNFEYWGLPDEDRPTAAPGAVERADAEASTAEAKRKRRPRRRPTRFAESE</sequence>
<reference evidence="3" key="1">
    <citation type="submission" date="2015-06" db="EMBL/GenBank/DDBJ databases">
        <title>Comparative genomics of Burkholderia leaf nodule symbionts.</title>
        <authorList>
            <person name="Carlier A."/>
            <person name="Eberl L."/>
            <person name="Pinto-Carbo M."/>
        </authorList>
    </citation>
    <scope>NUCLEOTIDE SEQUENCE [LARGE SCALE GENOMIC DNA]</scope>
    <source>
        <strain evidence="3">UZHbot4</strain>
    </source>
</reference>
<dbReference type="EMBL" id="LFJJ01000019">
    <property type="protein sequence ID" value="KND61505.1"/>
    <property type="molecule type" value="Genomic_DNA"/>
</dbReference>
<evidence type="ECO:0000256" key="1">
    <source>
        <dbReference type="SAM" id="MobiDB-lite"/>
    </source>
</evidence>
<feature type="compositionally biased region" description="Basic residues" evidence="1">
    <location>
        <begin position="211"/>
        <end position="221"/>
    </location>
</feature>
<dbReference type="Pfam" id="PF21983">
    <property type="entry name" value="NikA-like"/>
    <property type="match status" value="1"/>
</dbReference>
<comment type="caution">
    <text evidence="2">The sequence shown here is derived from an EMBL/GenBank/DDBJ whole genome shotgun (WGS) entry which is preliminary data.</text>
</comment>
<proteinExistence type="predicted"/>
<feature type="region of interest" description="Disordered" evidence="1">
    <location>
        <begin position="185"/>
        <end position="227"/>
    </location>
</feature>
<keyword evidence="3" id="KW-1185">Reference proteome</keyword>
<organism evidence="2 3">
    <name type="scientific">Candidatus Burkholderia verschuerenii</name>
    <dbReference type="NCBI Taxonomy" id="242163"/>
    <lineage>
        <taxon>Bacteria</taxon>
        <taxon>Pseudomonadati</taxon>
        <taxon>Pseudomonadota</taxon>
        <taxon>Betaproteobacteria</taxon>
        <taxon>Burkholderiales</taxon>
        <taxon>Burkholderiaceae</taxon>
        <taxon>Burkholderia</taxon>
    </lineage>
</organism>
<evidence type="ECO:0000313" key="3">
    <source>
        <dbReference type="Proteomes" id="UP000036959"/>
    </source>
</evidence>
<evidence type="ECO:0000313" key="2">
    <source>
        <dbReference type="EMBL" id="KND61505.1"/>
    </source>
</evidence>
<dbReference type="Proteomes" id="UP000036959">
    <property type="component" value="Unassembled WGS sequence"/>
</dbReference>
<dbReference type="RefSeq" id="WP_050452541.1">
    <property type="nucleotide sequence ID" value="NZ_LFJJ01000019.1"/>
</dbReference>
<gene>
    <name evidence="2" type="ORF">BVER_04448c</name>
</gene>
<accession>A0A0L0MGT2</accession>